<evidence type="ECO:0000313" key="2">
    <source>
        <dbReference type="EMBL" id="KAJ3179658.1"/>
    </source>
</evidence>
<name>A0AAD5XNP1_9FUNG</name>
<comment type="caution">
    <text evidence="2">The sequence shown here is derived from an EMBL/GenBank/DDBJ whole genome shotgun (WGS) entry which is preliminary data.</text>
</comment>
<organism evidence="2 3">
    <name type="scientific">Geranomyces variabilis</name>
    <dbReference type="NCBI Taxonomy" id="109894"/>
    <lineage>
        <taxon>Eukaryota</taxon>
        <taxon>Fungi</taxon>
        <taxon>Fungi incertae sedis</taxon>
        <taxon>Chytridiomycota</taxon>
        <taxon>Chytridiomycota incertae sedis</taxon>
        <taxon>Chytridiomycetes</taxon>
        <taxon>Spizellomycetales</taxon>
        <taxon>Powellomycetaceae</taxon>
        <taxon>Geranomyces</taxon>
    </lineage>
</organism>
<feature type="region of interest" description="Disordered" evidence="1">
    <location>
        <begin position="90"/>
        <end position="128"/>
    </location>
</feature>
<reference evidence="2" key="1">
    <citation type="submission" date="2020-05" db="EMBL/GenBank/DDBJ databases">
        <title>Phylogenomic resolution of chytrid fungi.</title>
        <authorList>
            <person name="Stajich J.E."/>
            <person name="Amses K."/>
            <person name="Simmons R."/>
            <person name="Seto K."/>
            <person name="Myers J."/>
            <person name="Bonds A."/>
            <person name="Quandt C.A."/>
            <person name="Barry K."/>
            <person name="Liu P."/>
            <person name="Grigoriev I."/>
            <person name="Longcore J.E."/>
            <person name="James T.Y."/>
        </authorList>
    </citation>
    <scope>NUCLEOTIDE SEQUENCE</scope>
    <source>
        <strain evidence="2">JEL0379</strain>
    </source>
</reference>
<feature type="region of interest" description="Disordered" evidence="1">
    <location>
        <begin position="1"/>
        <end position="65"/>
    </location>
</feature>
<sequence>MEEFLGGSDAATRQERISAGKRPANGSSASWSNSSLDSSAAFGSAGAPASSGAAPGNGGPNSWTDSWSLASPNSLDILKHFMIADRARRGSHNVSSAADTPTQTLSASGESGQQGSSSNPSAIASGNNVNLSKRSSLFPWRTSGTIPSQQIAAPRGAHETTDADSNADTGNNETPAVTYVLDRNARMPRLQLLTSALVTLSNCPNLFHISLANTALVQDTLVEETGEYLSERAPRSPDTSAGPPSPTFLTLTPLTVSRAFELLLNACPKLVSLDLSGCDWVTDELIAQLLKSAKRLRHLNLDRCAKASQHAAKLWFEEEQQVEQDAEGEGEGPIAQKFFALLPALRGDA</sequence>
<dbReference type="PANTHER" id="PTHR13382:SF7">
    <property type="entry name" value="LEUCINE-RICH REPEAT-CONTAINING PROTEIN"/>
    <property type="match status" value="1"/>
</dbReference>
<dbReference type="InterPro" id="IPR006553">
    <property type="entry name" value="Leu-rich_rpt_Cys-con_subtyp"/>
</dbReference>
<feature type="region of interest" description="Disordered" evidence="1">
    <location>
        <begin position="142"/>
        <end position="173"/>
    </location>
</feature>
<dbReference type="SMART" id="SM00367">
    <property type="entry name" value="LRR_CC"/>
    <property type="match status" value="2"/>
</dbReference>
<gene>
    <name evidence="2" type="ORF">HDU87_002864</name>
</gene>
<keyword evidence="3" id="KW-1185">Reference proteome</keyword>
<dbReference type="EMBL" id="JADGJQ010000020">
    <property type="protein sequence ID" value="KAJ3179658.1"/>
    <property type="molecule type" value="Genomic_DNA"/>
</dbReference>
<proteinExistence type="predicted"/>
<dbReference type="Proteomes" id="UP001212152">
    <property type="component" value="Unassembled WGS sequence"/>
</dbReference>
<feature type="compositionally biased region" description="Polar residues" evidence="1">
    <location>
        <begin position="163"/>
        <end position="173"/>
    </location>
</feature>
<evidence type="ECO:0000313" key="3">
    <source>
        <dbReference type="Proteomes" id="UP001212152"/>
    </source>
</evidence>
<evidence type="ECO:0000256" key="1">
    <source>
        <dbReference type="SAM" id="MobiDB-lite"/>
    </source>
</evidence>
<dbReference type="PANTHER" id="PTHR13382">
    <property type="entry name" value="MITOCHONDRIAL ATP SYNTHASE COUPLING FACTOR B"/>
    <property type="match status" value="1"/>
</dbReference>
<dbReference type="SUPFAM" id="SSF52047">
    <property type="entry name" value="RNI-like"/>
    <property type="match status" value="1"/>
</dbReference>
<dbReference type="InterPro" id="IPR050648">
    <property type="entry name" value="F-box_LRR-repeat"/>
</dbReference>
<feature type="compositionally biased region" description="Polar residues" evidence="1">
    <location>
        <begin position="92"/>
        <end position="105"/>
    </location>
</feature>
<feature type="compositionally biased region" description="Low complexity" evidence="1">
    <location>
        <begin position="23"/>
        <end position="54"/>
    </location>
</feature>
<feature type="compositionally biased region" description="Low complexity" evidence="1">
    <location>
        <begin position="106"/>
        <end position="122"/>
    </location>
</feature>
<dbReference type="Gene3D" id="3.80.10.10">
    <property type="entry name" value="Ribonuclease Inhibitor"/>
    <property type="match status" value="1"/>
</dbReference>
<protein>
    <submittedName>
        <fullName evidence="2">Uncharacterized protein</fullName>
    </submittedName>
</protein>
<accession>A0AAD5XNP1</accession>
<feature type="compositionally biased region" description="Polar residues" evidence="1">
    <location>
        <begin position="142"/>
        <end position="151"/>
    </location>
</feature>
<dbReference type="GO" id="GO:0005737">
    <property type="term" value="C:cytoplasm"/>
    <property type="evidence" value="ECO:0007669"/>
    <property type="project" value="TreeGrafter"/>
</dbReference>
<dbReference type="AlphaFoldDB" id="A0AAD5XNP1"/>
<dbReference type="InterPro" id="IPR032675">
    <property type="entry name" value="LRR_dom_sf"/>
</dbReference>